<evidence type="ECO:0000313" key="2">
    <source>
        <dbReference type="Proteomes" id="UP001497535"/>
    </source>
</evidence>
<comment type="caution">
    <text evidence="1">The sequence shown here is derived from an EMBL/GenBank/DDBJ whole genome shotgun (WGS) entry which is preliminary data.</text>
</comment>
<accession>A0ACB0Y810</accession>
<reference evidence="1" key="1">
    <citation type="submission" date="2023-11" db="EMBL/GenBank/DDBJ databases">
        <authorList>
            <person name="Poullet M."/>
        </authorList>
    </citation>
    <scope>NUCLEOTIDE SEQUENCE</scope>
    <source>
        <strain evidence="1">E1834</strain>
    </source>
</reference>
<dbReference type="EMBL" id="CAVMJV010000007">
    <property type="protein sequence ID" value="CAK5034874.1"/>
    <property type="molecule type" value="Genomic_DNA"/>
</dbReference>
<name>A0ACB0Y810_MELEN</name>
<dbReference type="Proteomes" id="UP001497535">
    <property type="component" value="Unassembled WGS sequence"/>
</dbReference>
<keyword evidence="2" id="KW-1185">Reference proteome</keyword>
<sequence length="216" mass="23998">MANYSDLSVVDKKLFEGKVLSGAAKLSDLDKMQQDIIMLEEGLNRNLRILNRDLNKMNEGLDEIEKGTNEGFKAVAERVDVLGQEMVKIKESVESLKSELEARDNLEYDELRNSDANRIVNNSKRPEQIPPLPPKHNQVSGSLNRIDLATNSFGNKKDQTKNTSNNGIGTQRTSSNSELNVLGEGTSSGSHLEIFSGETASSFDNWTIRYASPPHF</sequence>
<gene>
    <name evidence="1" type="ORF">MENTE1834_LOCUS8565</name>
</gene>
<evidence type="ECO:0000313" key="1">
    <source>
        <dbReference type="EMBL" id="CAK5034874.1"/>
    </source>
</evidence>
<organism evidence="1 2">
    <name type="scientific">Meloidogyne enterolobii</name>
    <name type="common">Root-knot nematode worm</name>
    <name type="synonym">Meloidogyne mayaguensis</name>
    <dbReference type="NCBI Taxonomy" id="390850"/>
    <lineage>
        <taxon>Eukaryota</taxon>
        <taxon>Metazoa</taxon>
        <taxon>Ecdysozoa</taxon>
        <taxon>Nematoda</taxon>
        <taxon>Chromadorea</taxon>
        <taxon>Rhabditida</taxon>
        <taxon>Tylenchina</taxon>
        <taxon>Tylenchomorpha</taxon>
        <taxon>Tylenchoidea</taxon>
        <taxon>Meloidogynidae</taxon>
        <taxon>Meloidogyninae</taxon>
        <taxon>Meloidogyne</taxon>
    </lineage>
</organism>
<protein>
    <submittedName>
        <fullName evidence="1">Uncharacterized protein</fullName>
    </submittedName>
</protein>
<proteinExistence type="predicted"/>